<keyword evidence="3" id="KW-1185">Reference proteome</keyword>
<evidence type="ECO:0000313" key="2">
    <source>
        <dbReference type="EMBL" id="GAA5179247.1"/>
    </source>
</evidence>
<protein>
    <submittedName>
        <fullName evidence="2">Uncharacterized protein</fullName>
    </submittedName>
</protein>
<gene>
    <name evidence="2" type="ORF">GCM10023322_08670</name>
</gene>
<dbReference type="Proteomes" id="UP001501570">
    <property type="component" value="Unassembled WGS sequence"/>
</dbReference>
<evidence type="ECO:0000313" key="3">
    <source>
        <dbReference type="Proteomes" id="UP001501570"/>
    </source>
</evidence>
<accession>A0ABP9RK01</accession>
<proteinExistence type="predicted"/>
<evidence type="ECO:0000256" key="1">
    <source>
        <dbReference type="SAM" id="MobiDB-lite"/>
    </source>
</evidence>
<dbReference type="EMBL" id="BAABJQ010000002">
    <property type="protein sequence ID" value="GAA5179247.1"/>
    <property type="molecule type" value="Genomic_DNA"/>
</dbReference>
<comment type="caution">
    <text evidence="2">The sequence shown here is derived from an EMBL/GenBank/DDBJ whole genome shotgun (WGS) entry which is preliminary data.</text>
</comment>
<name>A0ABP9RK01_9ACTN</name>
<reference evidence="3" key="1">
    <citation type="journal article" date="2019" name="Int. J. Syst. Evol. Microbiol.">
        <title>The Global Catalogue of Microorganisms (GCM) 10K type strain sequencing project: providing services to taxonomists for standard genome sequencing and annotation.</title>
        <authorList>
            <consortium name="The Broad Institute Genomics Platform"/>
            <consortium name="The Broad Institute Genome Sequencing Center for Infectious Disease"/>
            <person name="Wu L."/>
            <person name="Ma J."/>
        </authorList>
    </citation>
    <scope>NUCLEOTIDE SEQUENCE [LARGE SCALE GENOMIC DNA]</scope>
    <source>
        <strain evidence="3">JCM 18304</strain>
    </source>
</reference>
<feature type="region of interest" description="Disordered" evidence="1">
    <location>
        <begin position="58"/>
        <end position="79"/>
    </location>
</feature>
<organism evidence="2 3">
    <name type="scientific">Rugosimonospora acidiphila</name>
    <dbReference type="NCBI Taxonomy" id="556531"/>
    <lineage>
        <taxon>Bacteria</taxon>
        <taxon>Bacillati</taxon>
        <taxon>Actinomycetota</taxon>
        <taxon>Actinomycetes</taxon>
        <taxon>Micromonosporales</taxon>
        <taxon>Micromonosporaceae</taxon>
        <taxon>Rugosimonospora</taxon>
    </lineage>
</organism>
<sequence length="79" mass="8243">MPRMRTLPGSLMRVLELFRPRFTAPTFATLVTLLAGMVARPAHRTVCGMLPAPARPGCGITAGRTGSSPPPAGTPTRSG</sequence>